<dbReference type="EMBL" id="CP022313">
    <property type="protein sequence ID" value="AXJ06236.1"/>
    <property type="molecule type" value="Genomic_DNA"/>
</dbReference>
<proteinExistence type="predicted"/>
<organism evidence="2 3">
    <name type="scientific">Pseudomonas fluorescens</name>
    <dbReference type="NCBI Taxonomy" id="294"/>
    <lineage>
        <taxon>Bacteria</taxon>
        <taxon>Pseudomonadati</taxon>
        <taxon>Pseudomonadota</taxon>
        <taxon>Gammaproteobacteria</taxon>
        <taxon>Pseudomonadales</taxon>
        <taxon>Pseudomonadaceae</taxon>
        <taxon>Pseudomonas</taxon>
    </lineage>
</organism>
<keyword evidence="1" id="KW-0812">Transmembrane</keyword>
<evidence type="ECO:0000313" key="2">
    <source>
        <dbReference type="EMBL" id="AXJ06236.1"/>
    </source>
</evidence>
<keyword evidence="1" id="KW-1133">Transmembrane helix</keyword>
<sequence length="151" mass="16800">MKIDLKILGSVCIFVCLAAAVLYFTRWMDVKAPVENITSVAVSDQLQIEIVSNALQLELKGCDVAQVADNFFVHIYPLDASKAGAEGFINKDFNLTGLKRLSKETRSGVTYCRYVVAFGSVAVDRIELGQFRAPEGKCCEILWNRQVNFNK</sequence>
<name>A0A345V0I4_PSEFL</name>
<dbReference type="RefSeq" id="WP_115078785.1">
    <property type="nucleotide sequence ID" value="NZ_CP022313.1"/>
</dbReference>
<protein>
    <submittedName>
        <fullName evidence="2">Uncharacterized protein</fullName>
    </submittedName>
</protein>
<keyword evidence="1" id="KW-0472">Membrane</keyword>
<evidence type="ECO:0000313" key="3">
    <source>
        <dbReference type="Proteomes" id="UP000254535"/>
    </source>
</evidence>
<reference evidence="2 3" key="1">
    <citation type="submission" date="2017-07" db="EMBL/GenBank/DDBJ databases">
        <title>Genome sequence of Pseudomonas NEP1.</title>
        <authorList>
            <person name="Nascimento F.X."/>
        </authorList>
    </citation>
    <scope>NUCLEOTIDE SEQUENCE [LARGE SCALE GENOMIC DNA]</scope>
    <source>
        <strain evidence="2 3">NEP1</strain>
    </source>
</reference>
<feature type="transmembrane region" description="Helical" evidence="1">
    <location>
        <begin position="7"/>
        <end position="28"/>
    </location>
</feature>
<evidence type="ECO:0000256" key="1">
    <source>
        <dbReference type="SAM" id="Phobius"/>
    </source>
</evidence>
<dbReference type="Proteomes" id="UP000254535">
    <property type="component" value="Chromosome"/>
</dbReference>
<gene>
    <name evidence="2" type="ORF">CFN16_19525</name>
</gene>
<dbReference type="AlphaFoldDB" id="A0A345V0I4"/>
<accession>A0A345V0I4</accession>